<dbReference type="InterPro" id="IPR019787">
    <property type="entry name" value="Znf_PHD-finger"/>
</dbReference>
<dbReference type="InterPro" id="IPR013083">
    <property type="entry name" value="Znf_RING/FYVE/PHD"/>
</dbReference>
<feature type="non-terminal residue" evidence="7">
    <location>
        <position position="1"/>
    </location>
</feature>
<dbReference type="OrthoDB" id="787137at2759"/>
<dbReference type="EMBL" id="JAABOA010005900">
    <property type="protein sequence ID" value="KAF9572411.1"/>
    <property type="molecule type" value="Genomic_DNA"/>
</dbReference>
<sequence>CHSCRGAELPGTKYKHAVAEPNSISKTHTYICTYCSNCHENFCKDRFCPVCLRTYRGESGEEGTDSDSDDNNMVCCDECNRWVHMECDGELTPEKVEEMGTDESLKYTCPLCASKVAMLRTSQMPPELDATESMQSLRGLQTPQRKVCGILARTTRIRGMFDHKGKRVGVPEIVGSGVEHDRKLVSDLIAQKNKHQRKRGRTVRTTSKKATTTASRRSPVRRASIASSTSSSLSSLSGSSVS</sequence>
<feature type="region of interest" description="Disordered" evidence="5">
    <location>
        <begin position="189"/>
        <end position="242"/>
    </location>
</feature>
<keyword evidence="2 4" id="KW-0863">Zinc-finger</keyword>
<keyword evidence="3" id="KW-0862">Zinc</keyword>
<dbReference type="InterPro" id="IPR001965">
    <property type="entry name" value="Znf_PHD"/>
</dbReference>
<dbReference type="InterPro" id="IPR019786">
    <property type="entry name" value="Zinc_finger_PHD-type_CS"/>
</dbReference>
<feature type="domain" description="PHD-type" evidence="6">
    <location>
        <begin position="45"/>
        <end position="115"/>
    </location>
</feature>
<feature type="compositionally biased region" description="Low complexity" evidence="5">
    <location>
        <begin position="224"/>
        <end position="242"/>
    </location>
</feature>
<dbReference type="SMART" id="SM00249">
    <property type="entry name" value="PHD"/>
    <property type="match status" value="1"/>
</dbReference>
<dbReference type="Gene3D" id="3.30.40.10">
    <property type="entry name" value="Zinc/RING finger domain, C3HC4 (zinc finger)"/>
    <property type="match status" value="1"/>
</dbReference>
<keyword evidence="8" id="KW-1185">Reference proteome</keyword>
<feature type="compositionally biased region" description="Low complexity" evidence="5">
    <location>
        <begin position="203"/>
        <end position="217"/>
    </location>
</feature>
<organism evidence="7 8">
    <name type="scientific">Lunasporangiospora selenospora</name>
    <dbReference type="NCBI Taxonomy" id="979761"/>
    <lineage>
        <taxon>Eukaryota</taxon>
        <taxon>Fungi</taxon>
        <taxon>Fungi incertae sedis</taxon>
        <taxon>Mucoromycota</taxon>
        <taxon>Mortierellomycotina</taxon>
        <taxon>Mortierellomycetes</taxon>
        <taxon>Mortierellales</taxon>
        <taxon>Mortierellaceae</taxon>
        <taxon>Lunasporangiospora</taxon>
    </lineage>
</organism>
<dbReference type="AlphaFoldDB" id="A0A9P6FL40"/>
<feature type="compositionally biased region" description="Basic residues" evidence="5">
    <location>
        <begin position="192"/>
        <end position="202"/>
    </location>
</feature>
<evidence type="ECO:0000256" key="5">
    <source>
        <dbReference type="SAM" id="MobiDB-lite"/>
    </source>
</evidence>
<dbReference type="PROSITE" id="PS50016">
    <property type="entry name" value="ZF_PHD_2"/>
    <property type="match status" value="1"/>
</dbReference>
<keyword evidence="1" id="KW-0479">Metal-binding</keyword>
<dbReference type="PROSITE" id="PS01359">
    <property type="entry name" value="ZF_PHD_1"/>
    <property type="match status" value="1"/>
</dbReference>
<evidence type="ECO:0000259" key="6">
    <source>
        <dbReference type="PROSITE" id="PS50016"/>
    </source>
</evidence>
<name>A0A9P6FL40_9FUNG</name>
<comment type="caution">
    <text evidence="7">The sequence shown here is derived from an EMBL/GenBank/DDBJ whole genome shotgun (WGS) entry which is preliminary data.</text>
</comment>
<protein>
    <recommendedName>
        <fullName evidence="6">PHD-type domain-containing protein</fullName>
    </recommendedName>
</protein>
<dbReference type="GO" id="GO:0008270">
    <property type="term" value="F:zinc ion binding"/>
    <property type="evidence" value="ECO:0007669"/>
    <property type="project" value="UniProtKB-KW"/>
</dbReference>
<evidence type="ECO:0000256" key="2">
    <source>
        <dbReference type="ARBA" id="ARBA00022771"/>
    </source>
</evidence>
<dbReference type="SUPFAM" id="SSF57903">
    <property type="entry name" value="FYVE/PHD zinc finger"/>
    <property type="match status" value="1"/>
</dbReference>
<gene>
    <name evidence="7" type="ORF">BGW38_008528</name>
</gene>
<evidence type="ECO:0000256" key="4">
    <source>
        <dbReference type="PROSITE-ProRule" id="PRU00146"/>
    </source>
</evidence>
<evidence type="ECO:0000313" key="7">
    <source>
        <dbReference type="EMBL" id="KAF9572411.1"/>
    </source>
</evidence>
<dbReference type="Proteomes" id="UP000780801">
    <property type="component" value="Unassembled WGS sequence"/>
</dbReference>
<evidence type="ECO:0000313" key="8">
    <source>
        <dbReference type="Proteomes" id="UP000780801"/>
    </source>
</evidence>
<dbReference type="InterPro" id="IPR011011">
    <property type="entry name" value="Znf_FYVE_PHD"/>
</dbReference>
<dbReference type="Pfam" id="PF00628">
    <property type="entry name" value="PHD"/>
    <property type="match status" value="1"/>
</dbReference>
<accession>A0A9P6FL40</accession>
<evidence type="ECO:0000256" key="3">
    <source>
        <dbReference type="ARBA" id="ARBA00022833"/>
    </source>
</evidence>
<evidence type="ECO:0000256" key="1">
    <source>
        <dbReference type="ARBA" id="ARBA00022723"/>
    </source>
</evidence>
<proteinExistence type="predicted"/>
<reference evidence="7" key="1">
    <citation type="journal article" date="2020" name="Fungal Divers.">
        <title>Resolving the Mortierellaceae phylogeny through synthesis of multi-gene phylogenetics and phylogenomics.</title>
        <authorList>
            <person name="Vandepol N."/>
            <person name="Liber J."/>
            <person name="Desiro A."/>
            <person name="Na H."/>
            <person name="Kennedy M."/>
            <person name="Barry K."/>
            <person name="Grigoriev I.V."/>
            <person name="Miller A.N."/>
            <person name="O'Donnell K."/>
            <person name="Stajich J.E."/>
            <person name="Bonito G."/>
        </authorList>
    </citation>
    <scope>NUCLEOTIDE SEQUENCE</scope>
    <source>
        <strain evidence="7">KOD1015</strain>
    </source>
</reference>